<dbReference type="PANTHER" id="PTHR43806:SF11">
    <property type="entry name" value="CEREVISIN-RELATED"/>
    <property type="match status" value="1"/>
</dbReference>
<evidence type="ECO:0000313" key="9">
    <source>
        <dbReference type="Proteomes" id="UP000464317"/>
    </source>
</evidence>
<dbReference type="PANTHER" id="PTHR43806">
    <property type="entry name" value="PEPTIDASE S8"/>
    <property type="match status" value="1"/>
</dbReference>
<evidence type="ECO:0000313" key="8">
    <source>
        <dbReference type="EMBL" id="BBU47776.1"/>
    </source>
</evidence>
<evidence type="ECO:0000256" key="4">
    <source>
        <dbReference type="ARBA" id="ARBA00022825"/>
    </source>
</evidence>
<dbReference type="GO" id="GO:0006508">
    <property type="term" value="P:proteolysis"/>
    <property type="evidence" value="ECO:0007669"/>
    <property type="project" value="UniProtKB-KW"/>
</dbReference>
<dbReference type="InterPro" id="IPR036852">
    <property type="entry name" value="Peptidase_S8/S53_dom_sf"/>
</dbReference>
<evidence type="ECO:0000256" key="1">
    <source>
        <dbReference type="ARBA" id="ARBA00011073"/>
    </source>
</evidence>
<evidence type="ECO:0000256" key="2">
    <source>
        <dbReference type="ARBA" id="ARBA00022670"/>
    </source>
</evidence>
<comment type="caution">
    <text evidence="5">Lacks conserved residue(s) required for the propagation of feature annotation.</text>
</comment>
<dbReference type="SUPFAM" id="SSF52743">
    <property type="entry name" value="Subtilisin-like"/>
    <property type="match status" value="1"/>
</dbReference>
<feature type="domain" description="Peptidase S8/S53" evidence="7">
    <location>
        <begin position="223"/>
        <end position="442"/>
    </location>
</feature>
<keyword evidence="9" id="KW-1185">Reference proteome</keyword>
<keyword evidence="3" id="KW-0378">Hydrolase</keyword>
<evidence type="ECO:0000256" key="6">
    <source>
        <dbReference type="SAM" id="SignalP"/>
    </source>
</evidence>
<name>A0A809SK81_9BACT</name>
<protein>
    <recommendedName>
        <fullName evidence="7">Peptidase S8/S53 domain-containing protein</fullName>
    </recommendedName>
</protein>
<keyword evidence="4" id="KW-0720">Serine protease</keyword>
<dbReference type="InterPro" id="IPR000209">
    <property type="entry name" value="Peptidase_S8/S53_dom"/>
</dbReference>
<dbReference type="InterPro" id="IPR050131">
    <property type="entry name" value="Peptidase_S8_subtilisin-like"/>
</dbReference>
<comment type="similarity">
    <text evidence="1 5">Belongs to the peptidase S8 family.</text>
</comment>
<dbReference type="AlphaFoldDB" id="A0A809SK81"/>
<dbReference type="PROSITE" id="PS00138">
    <property type="entry name" value="SUBTILASE_SER"/>
    <property type="match status" value="1"/>
</dbReference>
<feature type="chain" id="PRO_5032914251" description="Peptidase S8/S53 domain-containing protein" evidence="6">
    <location>
        <begin position="24"/>
        <end position="658"/>
    </location>
</feature>
<dbReference type="Gene3D" id="3.40.50.200">
    <property type="entry name" value="Peptidase S8/S53 domain"/>
    <property type="match status" value="1"/>
</dbReference>
<accession>A0A809SK81</accession>
<dbReference type="Pfam" id="PF00082">
    <property type="entry name" value="Peptidase_S8"/>
    <property type="match status" value="1"/>
</dbReference>
<gene>
    <name evidence="8" type="ORF">JPM2_4690</name>
</gene>
<dbReference type="PROSITE" id="PS51892">
    <property type="entry name" value="SUBTILASE"/>
    <property type="match status" value="1"/>
</dbReference>
<evidence type="ECO:0000256" key="5">
    <source>
        <dbReference type="PROSITE-ProRule" id="PRU01240"/>
    </source>
</evidence>
<organism evidence="8 9">
    <name type="scientific">Mycoplasmopsis felis</name>
    <dbReference type="NCBI Taxonomy" id="33923"/>
    <lineage>
        <taxon>Bacteria</taxon>
        <taxon>Bacillati</taxon>
        <taxon>Mycoplasmatota</taxon>
        <taxon>Mycoplasmoidales</taxon>
        <taxon>Metamycoplasmataceae</taxon>
        <taxon>Mycoplasmopsis</taxon>
    </lineage>
</organism>
<sequence length="658" mass="76420">MKRIKKILLTFLSSMIPIATISASLTETNTLEVNYINSQETKQLRDEIIIEFKEKITNFNENLVIKEFQKIKERNIDFSSLILKETTVPYNNIIHLQIKNNNLNTIINYLNKYNSIIKKIDFLDYKNTLINNSRRIEPTLDDILYVPGTPKNEIEKHKILDSSNTRNNYEEKYATSNVFAEYKYKKRFLDTSKIINVGVLEVEGVIEDSDEVFPLREIYYKDVGKTSRHANMVASIIGGKYGVYENSKIFSASTEDHNFIQSWLERLSWLVRRGVKIINHSYSFLKTPKNKKEIDLFPKLDEYKYSFYSSTLDNLSLKGNIINVVAAGNGNNLPKEHYVNEITSIGMSYNSIIVGSLNDSKNSYLKPSNFSSYKTNSSYSYENLPKPLILAPGENFVYPDEKWHNKWLKLDKSKNGYASYSVSGTSFAAPIISGSIALFLSNQTRELKFYELISLLSLSGEIDKEKYKKDDLNKPLYKSDTGVGIFNYEKMVDAAKNTILIINSKDFHNDVWEYETEPNRWETRVNLSYASKKFSFSKSYHSPIVFSLFWSRKNGFNTNSYVYNNIDDFDLYLQYEENNEWVTVERSIVTNTNLEIIKFIPQKNVNYRLVIELNETNSSSNIDLENYLNNVLSISSLVSKDIHNIFHWEENYEIINLN</sequence>
<dbReference type="GO" id="GO:0004252">
    <property type="term" value="F:serine-type endopeptidase activity"/>
    <property type="evidence" value="ECO:0007669"/>
    <property type="project" value="InterPro"/>
</dbReference>
<keyword evidence="6" id="KW-0732">Signal</keyword>
<proteinExistence type="inferred from homology"/>
<dbReference type="EMBL" id="AP022325">
    <property type="protein sequence ID" value="BBU47776.1"/>
    <property type="molecule type" value="Genomic_DNA"/>
</dbReference>
<dbReference type="KEGG" id="mfel:JPM2_4690"/>
<dbReference type="InterPro" id="IPR023828">
    <property type="entry name" value="Peptidase_S8_Ser-AS"/>
</dbReference>
<evidence type="ECO:0000256" key="3">
    <source>
        <dbReference type="ARBA" id="ARBA00022801"/>
    </source>
</evidence>
<dbReference type="RefSeq" id="WP_161553221.1">
    <property type="nucleotide sequence ID" value="NZ_AP022325.1"/>
</dbReference>
<feature type="signal peptide" evidence="6">
    <location>
        <begin position="1"/>
        <end position="23"/>
    </location>
</feature>
<reference evidence="8 9" key="1">
    <citation type="submission" date="2020-01" db="EMBL/GenBank/DDBJ databases">
        <title>Complete genome sequence of Mycoplasma felis strain Myco-2.</title>
        <authorList>
            <person name="Kinoshita Y."/>
            <person name="Niwa H."/>
            <person name="Uchida-Fujii E."/>
            <person name="Nukada T."/>
        </authorList>
    </citation>
    <scope>NUCLEOTIDE SEQUENCE [LARGE SCALE GENOMIC DNA]</scope>
    <source>
        <strain evidence="8 9">Myco-2</strain>
    </source>
</reference>
<dbReference type="Proteomes" id="UP000464317">
    <property type="component" value="Chromosome"/>
</dbReference>
<evidence type="ECO:0000259" key="7">
    <source>
        <dbReference type="Pfam" id="PF00082"/>
    </source>
</evidence>
<keyword evidence="2" id="KW-0645">Protease</keyword>